<evidence type="ECO:0000256" key="1">
    <source>
        <dbReference type="SAM" id="SignalP"/>
    </source>
</evidence>
<evidence type="ECO:0000313" key="3">
    <source>
        <dbReference type="Proteomes" id="UP001600109"/>
    </source>
</evidence>
<name>A0ABW6HWC8_9FLAO</name>
<accession>A0ABW6HWC8</accession>
<organism evidence="2 3">
    <name type="scientific">Flavobacterium xylosi</name>
    <dbReference type="NCBI Taxonomy" id="3230415"/>
    <lineage>
        <taxon>Bacteria</taxon>
        <taxon>Pseudomonadati</taxon>
        <taxon>Bacteroidota</taxon>
        <taxon>Flavobacteriia</taxon>
        <taxon>Flavobacteriales</taxon>
        <taxon>Flavobacteriaceae</taxon>
        <taxon>Flavobacterium</taxon>
    </lineage>
</organism>
<dbReference type="EMBL" id="JBHZPZ010000010">
    <property type="protein sequence ID" value="MFE3868308.1"/>
    <property type="molecule type" value="Genomic_DNA"/>
</dbReference>
<reference evidence="2 3" key="1">
    <citation type="submission" date="2024-06" db="EMBL/GenBank/DDBJ databases">
        <title>Flavobacterium spp. isolated from glacier.</title>
        <authorList>
            <person name="Han D."/>
        </authorList>
    </citation>
    <scope>NUCLEOTIDE SEQUENCE [LARGE SCALE GENOMIC DNA]</scope>
    <source>
        <strain evidence="2 3">LS2P90</strain>
    </source>
</reference>
<dbReference type="RefSeq" id="WP_379854972.1">
    <property type="nucleotide sequence ID" value="NZ_JBHZPZ010000010.1"/>
</dbReference>
<protein>
    <recommendedName>
        <fullName evidence="4">DUF3298 domain-containing protein</fullName>
    </recommendedName>
</protein>
<dbReference type="Proteomes" id="UP001600109">
    <property type="component" value="Unassembled WGS sequence"/>
</dbReference>
<keyword evidence="3" id="KW-1185">Reference proteome</keyword>
<evidence type="ECO:0008006" key="4">
    <source>
        <dbReference type="Google" id="ProtNLM"/>
    </source>
</evidence>
<proteinExistence type="predicted"/>
<keyword evidence="1" id="KW-0732">Signal</keyword>
<comment type="caution">
    <text evidence="2">The sequence shown here is derived from an EMBL/GenBank/DDBJ whole genome shotgun (WGS) entry which is preliminary data.</text>
</comment>
<evidence type="ECO:0000313" key="2">
    <source>
        <dbReference type="EMBL" id="MFE3868308.1"/>
    </source>
</evidence>
<feature type="chain" id="PRO_5046873971" description="DUF3298 domain-containing protein" evidence="1">
    <location>
        <begin position="24"/>
        <end position="283"/>
    </location>
</feature>
<gene>
    <name evidence="2" type="ORF">ACFX5E_09510</name>
</gene>
<sequence length="283" mass="32608">MKNKILFLLAVVYSTITSAQLSAVDYKSKEFSQFKASKMNVVLSGDKKYDEEIKKVMNEFWKVTPFDFINPNEVENKLPEKESSFMVMLKIGTSKPQQSYHYLAVVNGGQKKLNRYNYDDLVAYCPINYYKDENNMFDCSYRLKNMIQSMILGMDLVQKNDIKGSSKNIVQGLQEVYNENAQKIKERTLLFCDNSFGGKLTQADISGIYPYKFEICSKDKIAKAIKDKSTEYYYFQPGITLNKSMFVFDPATGEVLYFDYDMMGLNINKGNVKDLAEKISPKK</sequence>
<feature type="signal peptide" evidence="1">
    <location>
        <begin position="1"/>
        <end position="23"/>
    </location>
</feature>